<accession>A0A812IB51</accession>
<gene>
    <name evidence="1" type="ORF">SNAT2548_LOCUS3476</name>
</gene>
<evidence type="ECO:0000313" key="2">
    <source>
        <dbReference type="Proteomes" id="UP000604046"/>
    </source>
</evidence>
<organism evidence="1 2">
    <name type="scientific">Symbiodinium natans</name>
    <dbReference type="NCBI Taxonomy" id="878477"/>
    <lineage>
        <taxon>Eukaryota</taxon>
        <taxon>Sar</taxon>
        <taxon>Alveolata</taxon>
        <taxon>Dinophyceae</taxon>
        <taxon>Suessiales</taxon>
        <taxon>Symbiodiniaceae</taxon>
        <taxon>Symbiodinium</taxon>
    </lineage>
</organism>
<dbReference type="AlphaFoldDB" id="A0A812IB51"/>
<sequence>MLPSSGLGTTIHAVAANALRKQIDHCIEGGHLRVSGSSVGMSCSLRNLVSASALSHGVTKLLGLSVTNSIRATVEWGVITWRAATAFLYKPALFSSSTGSLVVWLLSVRWLCPNMGINLVTGVMKLVQNRQHVCLFVSLCLSVSLSLSLCLFMPQSLRARTGWDIAVSRTAKWPCWQIV</sequence>
<name>A0A812IB51_9DINO</name>
<keyword evidence="2" id="KW-1185">Reference proteome</keyword>
<dbReference type="EMBL" id="CAJNDS010000212">
    <property type="protein sequence ID" value="CAE7029081.1"/>
    <property type="molecule type" value="Genomic_DNA"/>
</dbReference>
<proteinExistence type="predicted"/>
<evidence type="ECO:0000313" key="1">
    <source>
        <dbReference type="EMBL" id="CAE7029081.1"/>
    </source>
</evidence>
<comment type="caution">
    <text evidence="1">The sequence shown here is derived from an EMBL/GenBank/DDBJ whole genome shotgun (WGS) entry which is preliminary data.</text>
</comment>
<reference evidence="1" key="1">
    <citation type="submission" date="2021-02" db="EMBL/GenBank/DDBJ databases">
        <authorList>
            <person name="Dougan E. K."/>
            <person name="Rhodes N."/>
            <person name="Thang M."/>
            <person name="Chan C."/>
        </authorList>
    </citation>
    <scope>NUCLEOTIDE SEQUENCE</scope>
</reference>
<dbReference type="Proteomes" id="UP000604046">
    <property type="component" value="Unassembled WGS sequence"/>
</dbReference>
<protein>
    <submittedName>
        <fullName evidence="1">Uncharacterized protein</fullName>
    </submittedName>
</protein>